<organism evidence="3 4">
    <name type="scientific">Pangasianodon hypophthalmus</name>
    <name type="common">Striped catfish</name>
    <name type="synonym">Helicophagus hypophthalmus</name>
    <dbReference type="NCBI Taxonomy" id="310915"/>
    <lineage>
        <taxon>Eukaryota</taxon>
        <taxon>Metazoa</taxon>
        <taxon>Chordata</taxon>
        <taxon>Craniata</taxon>
        <taxon>Vertebrata</taxon>
        <taxon>Euteleostomi</taxon>
        <taxon>Actinopterygii</taxon>
        <taxon>Neopterygii</taxon>
        <taxon>Teleostei</taxon>
        <taxon>Ostariophysi</taxon>
        <taxon>Siluriformes</taxon>
        <taxon>Pangasiidae</taxon>
        <taxon>Pangasianodon</taxon>
    </lineage>
</organism>
<name>A0A5N5MIJ3_PANHP</name>
<comment type="caution">
    <text evidence="3">The sequence shown here is derived from an EMBL/GenBank/DDBJ whole genome shotgun (WGS) entry which is preliminary data.</text>
</comment>
<evidence type="ECO:0000313" key="3">
    <source>
        <dbReference type="EMBL" id="KAB5554291.1"/>
    </source>
</evidence>
<keyword evidence="2" id="KW-0732">Signal</keyword>
<feature type="region of interest" description="Disordered" evidence="1">
    <location>
        <begin position="38"/>
        <end position="71"/>
    </location>
</feature>
<evidence type="ECO:0000256" key="1">
    <source>
        <dbReference type="SAM" id="MobiDB-lite"/>
    </source>
</evidence>
<dbReference type="AlphaFoldDB" id="A0A5N5MIJ3"/>
<accession>A0A5N5MIJ3</accession>
<sequence length="162" mass="18372">MKLPTVLFYVLALAGFFAIQVTNAESFSTTKATTHFITTNGPTNTPTTMPSKASTTNDTTPSNATTMTPTNHTSSRNIYSTFKDYHHSDATKCHSCDAINHHNICKWHYHNDDTKQLHCGSMEIDFWDFIGQHDDNGNKRYHGDSVSYSYYNTTIRQHYSSF</sequence>
<protein>
    <submittedName>
        <fullName evidence="3">Uncharacterized protein</fullName>
    </submittedName>
</protein>
<keyword evidence="4" id="KW-1185">Reference proteome</keyword>
<proteinExistence type="predicted"/>
<dbReference type="Proteomes" id="UP000327468">
    <property type="component" value="Chromosome 13"/>
</dbReference>
<dbReference type="EMBL" id="VFJC01000014">
    <property type="protein sequence ID" value="KAB5554291.1"/>
    <property type="molecule type" value="Genomic_DNA"/>
</dbReference>
<evidence type="ECO:0000256" key="2">
    <source>
        <dbReference type="SAM" id="SignalP"/>
    </source>
</evidence>
<gene>
    <name evidence="3" type="ORF">PHYPO_G00048640</name>
</gene>
<feature type="signal peptide" evidence="2">
    <location>
        <begin position="1"/>
        <end position="24"/>
    </location>
</feature>
<feature type="compositionally biased region" description="Low complexity" evidence="1">
    <location>
        <begin position="38"/>
        <end position="70"/>
    </location>
</feature>
<reference evidence="3 4" key="1">
    <citation type="submission" date="2019-06" db="EMBL/GenBank/DDBJ databases">
        <title>A chromosome-scale genome assembly of the striped catfish, Pangasianodon hypophthalmus.</title>
        <authorList>
            <person name="Wen M."/>
            <person name="Zahm M."/>
            <person name="Roques C."/>
            <person name="Cabau C."/>
            <person name="Klopp C."/>
            <person name="Donnadieu C."/>
            <person name="Jouanno E."/>
            <person name="Avarre J.-C."/>
            <person name="Campet M."/>
            <person name="Ha T.T.T."/>
            <person name="Dugue R."/>
            <person name="Lampietro C."/>
            <person name="Louis A."/>
            <person name="Herpin A."/>
            <person name="Echchiki A."/>
            <person name="Berthelot C."/>
            <person name="Parey E."/>
            <person name="Roest-Crollius H."/>
            <person name="Braasch I."/>
            <person name="Postlethwait J."/>
            <person name="Bobe J."/>
            <person name="Montfort J."/>
            <person name="Bouchez O."/>
            <person name="Begum T."/>
            <person name="Schartl M."/>
            <person name="Guiguen Y."/>
        </authorList>
    </citation>
    <scope>NUCLEOTIDE SEQUENCE [LARGE SCALE GENOMIC DNA]</scope>
    <source>
        <strain evidence="3 4">Indonesia</strain>
        <tissue evidence="3">Blood</tissue>
    </source>
</reference>
<feature type="chain" id="PRO_5024321541" evidence="2">
    <location>
        <begin position="25"/>
        <end position="162"/>
    </location>
</feature>
<evidence type="ECO:0000313" key="4">
    <source>
        <dbReference type="Proteomes" id="UP000327468"/>
    </source>
</evidence>